<dbReference type="SUPFAM" id="SSF63825">
    <property type="entry name" value="YWTD domain"/>
    <property type="match status" value="1"/>
</dbReference>
<evidence type="ECO:0000313" key="2">
    <source>
        <dbReference type="EMBL" id="REF35319.1"/>
    </source>
</evidence>
<dbReference type="OrthoDB" id="57332at2"/>
<accession>A0A3D9V1J0</accession>
<dbReference type="AlphaFoldDB" id="A0A3D9V1J0"/>
<reference evidence="2 3" key="1">
    <citation type="submission" date="2018-08" db="EMBL/GenBank/DDBJ databases">
        <title>Sequencing the genomes of 1000 actinobacteria strains.</title>
        <authorList>
            <person name="Klenk H.-P."/>
        </authorList>
    </citation>
    <scope>NUCLEOTIDE SEQUENCE [LARGE SCALE GENOMIC DNA]</scope>
    <source>
        <strain evidence="2 3">DSM 22891</strain>
    </source>
</reference>
<sequence length="861" mass="92712">MRRGLVLLTAGMVAAVGGVAQAEVTDAEPVLHDGDLLLRNHSFEDGLTGWSPTNGRGGEPTPPCRDAVTTTTEWASDGSRALLLPGRPPCRRVGAVNSSVSVSPGQHYTAFAHVHADKAATIRLRWLDEQGRVVSVSSSTTRRGSDVAEVSASAPAAAREVQVELAAADRALFDQVLITAPLTVLDRQITKGTSYLSMAAGVDENGRAVTYAVGTGSEHDPAVLTVTDILTGEVVRNVRLPGATGAWGIRQNPVTGTVYVGTYSAPALWLYTPGASEAVRVGAPPIEAWGFMYDIDFDDDGVAYGGGWGEPTDGFAGAAVYRYVEGEGFQGTLGPNPLVTDAYYSRTVAYEEQTKTVFVGTGTKPHLVGCSTVGEPRCKDFIGLFSEKLQASPWVYGITAGNGYVMAWAGDSQSLGDDNLVILRVWRDDADELQAEVVAEVEGVIYNGSSPVVDGKVYYSKANDPGQPLYAFDLATREEVTMPNSNTGIFSRRWEAVELDDPAWPGTTLVGWNSGAYLVKYNLDTHRLERTKVEGIPDVSLQVHSITEGPDGRIWSAGYLTGGLGGVAPMRDDEHVTFAVGGQAEAMISYRGRVYQGTYPYARIESFTYDEVASGETPRIDCTIGAGQNRPYGLLGHGDRIYYGTQAEYGHNEGAFGWLDLATGECTTLDGVVGHQSVNTIAASGDKVFGGGSIFYSWDGLPIEDQAKLLIFDESRQEARTTPWPIPNTRAVNAAVTDQDGVVWFYAEGWLLALDPTTEEWIHREHIFPDWKPGDRIAGNYGQMVVASDGWIYGNVGGRVFGFDPRRTLAQGSAADTLTILTEGAGPYLTLDAYDNLYVTYRATALLRIDPRPFVREASRR</sequence>
<protein>
    <submittedName>
        <fullName evidence="2">Carbohydrate binding protein</fullName>
    </submittedName>
</protein>
<dbReference type="EMBL" id="QTUC01000001">
    <property type="protein sequence ID" value="REF35319.1"/>
    <property type="molecule type" value="Genomic_DNA"/>
</dbReference>
<name>A0A3D9V1J0_THECX</name>
<evidence type="ECO:0000256" key="1">
    <source>
        <dbReference type="SAM" id="SignalP"/>
    </source>
</evidence>
<feature type="chain" id="PRO_5017769165" evidence="1">
    <location>
        <begin position="23"/>
        <end position="861"/>
    </location>
</feature>
<organism evidence="2 3">
    <name type="scientific">Thermasporomyces composti</name>
    <dbReference type="NCBI Taxonomy" id="696763"/>
    <lineage>
        <taxon>Bacteria</taxon>
        <taxon>Bacillati</taxon>
        <taxon>Actinomycetota</taxon>
        <taxon>Actinomycetes</taxon>
        <taxon>Propionibacteriales</taxon>
        <taxon>Nocardioidaceae</taxon>
        <taxon>Thermasporomyces</taxon>
    </lineage>
</organism>
<dbReference type="Gene3D" id="2.60.120.260">
    <property type="entry name" value="Galactose-binding domain-like"/>
    <property type="match status" value="1"/>
</dbReference>
<keyword evidence="1" id="KW-0732">Signal</keyword>
<evidence type="ECO:0000313" key="3">
    <source>
        <dbReference type="Proteomes" id="UP000256485"/>
    </source>
</evidence>
<dbReference type="InterPro" id="IPR011047">
    <property type="entry name" value="Quinoprotein_ADH-like_sf"/>
</dbReference>
<feature type="signal peptide" evidence="1">
    <location>
        <begin position="1"/>
        <end position="22"/>
    </location>
</feature>
<gene>
    <name evidence="2" type="ORF">DFJ64_0695</name>
</gene>
<comment type="caution">
    <text evidence="2">The sequence shown here is derived from an EMBL/GenBank/DDBJ whole genome shotgun (WGS) entry which is preliminary data.</text>
</comment>
<dbReference type="RefSeq" id="WP_115849128.1">
    <property type="nucleotide sequence ID" value="NZ_QTUC01000001.1"/>
</dbReference>
<keyword evidence="3" id="KW-1185">Reference proteome</keyword>
<proteinExistence type="predicted"/>
<dbReference type="Proteomes" id="UP000256485">
    <property type="component" value="Unassembled WGS sequence"/>
</dbReference>
<dbReference type="SUPFAM" id="SSF50998">
    <property type="entry name" value="Quinoprotein alcohol dehydrogenase-like"/>
    <property type="match status" value="1"/>
</dbReference>